<dbReference type="AlphaFoldDB" id="A0A977PTV6"/>
<dbReference type="Proteomes" id="UP001065613">
    <property type="component" value="Chromosome"/>
</dbReference>
<gene>
    <name evidence="1" type="ORF">KA717_26155</name>
</gene>
<dbReference type="Gene3D" id="3.10.450.50">
    <property type="match status" value="1"/>
</dbReference>
<dbReference type="SUPFAM" id="SSF54427">
    <property type="entry name" value="NTF2-like"/>
    <property type="match status" value="1"/>
</dbReference>
<evidence type="ECO:0000313" key="1">
    <source>
        <dbReference type="EMBL" id="UXE59321.1"/>
    </source>
</evidence>
<organism evidence="1">
    <name type="scientific">Woronichinia naegeliana WA131</name>
    <dbReference type="NCBI Taxonomy" id="2824559"/>
    <lineage>
        <taxon>Bacteria</taxon>
        <taxon>Bacillati</taxon>
        <taxon>Cyanobacteriota</taxon>
        <taxon>Cyanophyceae</taxon>
        <taxon>Synechococcales</taxon>
        <taxon>Coelosphaeriaceae</taxon>
        <taxon>Woronichinia</taxon>
    </lineage>
</organism>
<protein>
    <submittedName>
        <fullName evidence="1">DUF2358 domain-containing protein</fullName>
    </submittedName>
</protein>
<name>A0A977PTV6_9CYAN</name>
<proteinExistence type="predicted"/>
<dbReference type="KEGG" id="wna:KA717_26155"/>
<reference evidence="1" key="1">
    <citation type="submission" date="2021-04" db="EMBL/GenBank/DDBJ databases">
        <title>Genome sequence of Woronichinia naegeliana from Washington state freshwater lake bloom.</title>
        <authorList>
            <person name="Dreher T.W."/>
        </authorList>
    </citation>
    <scope>NUCLEOTIDE SEQUENCE</scope>
    <source>
        <strain evidence="1">WA131</strain>
    </source>
</reference>
<dbReference type="PANTHER" id="PTHR34123:SF1">
    <property type="entry name" value="OS04G0578200 PROTEIN"/>
    <property type="match status" value="1"/>
</dbReference>
<dbReference type="Pfam" id="PF10184">
    <property type="entry name" value="DUF2358"/>
    <property type="match status" value="1"/>
</dbReference>
<dbReference type="EMBL" id="CP073041">
    <property type="protein sequence ID" value="UXE59321.1"/>
    <property type="molecule type" value="Genomic_DNA"/>
</dbReference>
<dbReference type="InterPro" id="IPR032710">
    <property type="entry name" value="NTF2-like_dom_sf"/>
</dbReference>
<sequence length="133" mass="16075">MSILDVLQADYQRFPTNPSYEIYAEDVYFKDPLTEFHGIQRYQAMIQFMATWFQDIQMELHHLEQHQQEIASRWTLHWTTPLPWKPRISISGRSELLLNDQGLIYSHQDYWDCSPWQVLQQHLFPKTGINRHN</sequence>
<dbReference type="PANTHER" id="PTHR34123">
    <property type="entry name" value="OS04G0578200 PROTEIN"/>
    <property type="match status" value="1"/>
</dbReference>
<accession>A0A977PTV6</accession>
<dbReference type="InterPro" id="IPR018790">
    <property type="entry name" value="DUF2358"/>
</dbReference>